<dbReference type="SMART" id="SM00506">
    <property type="entry name" value="A1pp"/>
    <property type="match status" value="2"/>
</dbReference>
<name>A0A6G1I8L3_9PEZI</name>
<keyword evidence="1" id="KW-0175">Coiled coil</keyword>
<dbReference type="SUPFAM" id="SSF52949">
    <property type="entry name" value="Macro domain-like"/>
    <property type="match status" value="2"/>
</dbReference>
<dbReference type="Pfam" id="PF26082">
    <property type="entry name" value="zf-C2H2_AcuF"/>
    <property type="match status" value="1"/>
</dbReference>
<feature type="region of interest" description="Disordered" evidence="2">
    <location>
        <begin position="947"/>
        <end position="1002"/>
    </location>
</feature>
<evidence type="ECO:0000259" key="3">
    <source>
        <dbReference type="PROSITE" id="PS51154"/>
    </source>
</evidence>
<evidence type="ECO:0000256" key="1">
    <source>
        <dbReference type="SAM" id="Coils"/>
    </source>
</evidence>
<feature type="region of interest" description="Disordered" evidence="2">
    <location>
        <begin position="531"/>
        <end position="556"/>
    </location>
</feature>
<gene>
    <name evidence="4" type="ORF">EJ06DRAFT_213380</name>
</gene>
<dbReference type="InterPro" id="IPR002589">
    <property type="entry name" value="Macro_dom"/>
</dbReference>
<keyword evidence="5" id="KW-1185">Reference proteome</keyword>
<accession>A0A6G1I8L3</accession>
<evidence type="ECO:0000256" key="2">
    <source>
        <dbReference type="SAM" id="MobiDB-lite"/>
    </source>
</evidence>
<dbReference type="EMBL" id="ML996688">
    <property type="protein sequence ID" value="KAF2404630.1"/>
    <property type="molecule type" value="Genomic_DNA"/>
</dbReference>
<feature type="domain" description="Macro" evidence="3">
    <location>
        <begin position="1003"/>
        <end position="1181"/>
    </location>
</feature>
<dbReference type="InterPro" id="IPR043472">
    <property type="entry name" value="Macro_dom-like"/>
</dbReference>
<feature type="compositionally biased region" description="Low complexity" evidence="2">
    <location>
        <begin position="540"/>
        <end position="551"/>
    </location>
</feature>
<dbReference type="PROSITE" id="PS51154">
    <property type="entry name" value="MACRO"/>
    <property type="match status" value="2"/>
</dbReference>
<dbReference type="InterPro" id="IPR013087">
    <property type="entry name" value="Znf_C2H2_type"/>
</dbReference>
<reference evidence="4" key="1">
    <citation type="journal article" date="2020" name="Stud. Mycol.">
        <title>101 Dothideomycetes genomes: a test case for predicting lifestyles and emergence of pathogens.</title>
        <authorList>
            <person name="Haridas S."/>
            <person name="Albert R."/>
            <person name="Binder M."/>
            <person name="Bloem J."/>
            <person name="Labutti K."/>
            <person name="Salamov A."/>
            <person name="Andreopoulos B."/>
            <person name="Baker S."/>
            <person name="Barry K."/>
            <person name="Bills G."/>
            <person name="Bluhm B."/>
            <person name="Cannon C."/>
            <person name="Castanera R."/>
            <person name="Culley D."/>
            <person name="Daum C."/>
            <person name="Ezra D."/>
            <person name="Gonzalez J."/>
            <person name="Henrissat B."/>
            <person name="Kuo A."/>
            <person name="Liang C."/>
            <person name="Lipzen A."/>
            <person name="Lutzoni F."/>
            <person name="Magnuson J."/>
            <person name="Mondo S."/>
            <person name="Nolan M."/>
            <person name="Ohm R."/>
            <person name="Pangilinan J."/>
            <person name="Park H.-J."/>
            <person name="Ramirez L."/>
            <person name="Alfaro M."/>
            <person name="Sun H."/>
            <person name="Tritt A."/>
            <person name="Yoshinaga Y."/>
            <person name="Zwiers L.-H."/>
            <person name="Turgeon B."/>
            <person name="Goodwin S."/>
            <person name="Spatafora J."/>
            <person name="Crous P."/>
            <person name="Grigoriev I."/>
        </authorList>
    </citation>
    <scope>NUCLEOTIDE SEQUENCE</scope>
    <source>
        <strain evidence="4">CBS 262.69</strain>
    </source>
</reference>
<evidence type="ECO:0000313" key="5">
    <source>
        <dbReference type="Proteomes" id="UP000799640"/>
    </source>
</evidence>
<protein>
    <recommendedName>
        <fullName evidence="3">Macro domain-containing protein</fullName>
    </recommendedName>
</protein>
<feature type="coiled-coil region" evidence="1">
    <location>
        <begin position="255"/>
        <end position="286"/>
    </location>
</feature>
<evidence type="ECO:0000313" key="4">
    <source>
        <dbReference type="EMBL" id="KAF2404630.1"/>
    </source>
</evidence>
<sequence>MKATAMNETPGTVWTISSLASECVILFKNVLAGLATGSDTFQNAMPTSELVDEQGRFRVWCGNLGALQRGHSSLDYRLKESPLLMENVTKLLTELNQNLIEAHDVVHGHRLPMEELRSTNDDVSDDGWSDMGDSVSSLASTDVDDDDVPRYELAMRLSEVVDIIDNLYKLSIRIRSPTVRSRGVKAASYKEMDRETGVDLIEKYATYDRQFVEDTIRDLRQGRSAPFAKDDFIVKRLGRAVTRRRQQFRYWRRHREKLTAVAKELRLELENEARDEQKEAGLHQANDAHTVTEIRDAAHVPVAPTDRTPQTLLSATEATKHHVSLDEAVDSMSVTSVATTARDLSGRAIEIPGIPANAKSGRDFECPYCFIICPSRYGETERGWRSHLLQDLSPYMCTYPDCEHPDQIFRSRREWLEHEATSHRQLWQCPVHIDAVFKTRSALERHLEVDHGKDLTYSQLANVVTAARTTAIDSRAHCPICYADSTTVHGGLQSHIANHLERIALFSLPRDVLLIGDVDNSQQGDANSLAVSEGYDNTTSGSDSVSSGQGSAENESNDIPLASRLLKFVEGVDAFVSQLNALNHQLPTLKNYVVIHSTTQQLLKISSKVHALATGLGSFDKERYRLDLETPLELLHDTLSMTLDGYSRQFELSSRGAEDNLLNERNWDSLVNHFAQEGFNLIKRFETFKKILDVALHFVLYTDPSSKNKTDQLAANPMILIEPRDFHELEELRQRQVTKPTPLHMIGTVDELYQHRQLAPSSQAKAEYSMSANSKLSFVFADIVQMQVDAIACPTHVDLSPGGRKTVSRAVSNAAGPELANDLKAIGQCKPGSVVVTKGYKLPCKLIFHAAGVPWPTALPDGEAFLRKLYRRIFALAVENGVRSIAIPSLLTGSLACPPFTGALIAAHEARSLLDSEAGQKFDRIVFCVFSEDIRVAYEQAIPRFFPPRPSTSSPSEQSSQPSTATSVQPLIPVEPATRSPVEVPTPVDQPQKKRSTSPPAVLESHIQRLQITDRISLVKHDISKLDVEAIAISATKRLGIIGVSQLRAAVFNAAGPLLQSDCAQLPDCGEGDAVMTDGHYLPCSKVIHSVGAPPSLTAKARQKHVLRRQYRACLEMASRAGLKSLALANLNRGSFAAEAAEIAVDEVKRYLEEEKETSLKQVIFCVYTKSLWHMYKAILK</sequence>
<dbReference type="AlphaFoldDB" id="A0A6G1I8L3"/>
<dbReference type="Pfam" id="PF01661">
    <property type="entry name" value="Macro"/>
    <property type="match status" value="2"/>
</dbReference>
<organism evidence="4 5">
    <name type="scientific">Trichodelitschia bisporula</name>
    <dbReference type="NCBI Taxonomy" id="703511"/>
    <lineage>
        <taxon>Eukaryota</taxon>
        <taxon>Fungi</taxon>
        <taxon>Dikarya</taxon>
        <taxon>Ascomycota</taxon>
        <taxon>Pezizomycotina</taxon>
        <taxon>Dothideomycetes</taxon>
        <taxon>Dothideomycetes incertae sedis</taxon>
        <taxon>Phaeotrichales</taxon>
        <taxon>Phaeotrichaceae</taxon>
        <taxon>Trichodelitschia</taxon>
    </lineage>
</organism>
<dbReference type="SMART" id="SM00355">
    <property type="entry name" value="ZnF_C2H2"/>
    <property type="match status" value="3"/>
</dbReference>
<feature type="compositionally biased region" description="Low complexity" evidence="2">
    <location>
        <begin position="951"/>
        <end position="964"/>
    </location>
</feature>
<dbReference type="OrthoDB" id="6133115at2759"/>
<feature type="domain" description="Macro" evidence="3">
    <location>
        <begin position="763"/>
        <end position="946"/>
    </location>
</feature>
<proteinExistence type="predicted"/>
<dbReference type="Gene3D" id="3.40.220.10">
    <property type="entry name" value="Leucine Aminopeptidase, subunit E, domain 1"/>
    <property type="match status" value="2"/>
</dbReference>
<dbReference type="PANTHER" id="PTHR35391">
    <property type="entry name" value="C2H2-TYPE DOMAIN-CONTAINING PROTEIN-RELATED"/>
    <property type="match status" value="1"/>
</dbReference>
<dbReference type="InterPro" id="IPR058925">
    <property type="entry name" value="zf-C2H2_AcuF"/>
</dbReference>
<dbReference type="PANTHER" id="PTHR35391:SF7">
    <property type="entry name" value="C2H2-TYPE DOMAIN-CONTAINING PROTEIN"/>
    <property type="match status" value="1"/>
</dbReference>
<dbReference type="Proteomes" id="UP000799640">
    <property type="component" value="Unassembled WGS sequence"/>
</dbReference>